<dbReference type="Proteomes" id="UP001341840">
    <property type="component" value="Unassembled WGS sequence"/>
</dbReference>
<reference evidence="1 2" key="1">
    <citation type="journal article" date="2023" name="Plants (Basel)">
        <title>Bridging the Gap: Combining Genomics and Transcriptomics Approaches to Understand Stylosanthes scabra, an Orphan Legume from the Brazilian Caatinga.</title>
        <authorList>
            <person name="Ferreira-Neto J.R.C."/>
            <person name="da Silva M.D."/>
            <person name="Binneck E."/>
            <person name="de Melo N.F."/>
            <person name="da Silva R.H."/>
            <person name="de Melo A.L.T.M."/>
            <person name="Pandolfi V."/>
            <person name="Bustamante F.O."/>
            <person name="Brasileiro-Vidal A.C."/>
            <person name="Benko-Iseppon A.M."/>
        </authorList>
    </citation>
    <scope>NUCLEOTIDE SEQUENCE [LARGE SCALE GENOMIC DNA]</scope>
    <source>
        <tissue evidence="1">Leaves</tissue>
    </source>
</reference>
<name>A0ABU6VE13_9FABA</name>
<gene>
    <name evidence="1" type="ORF">PIB30_043723</name>
</gene>
<proteinExistence type="predicted"/>
<keyword evidence="2" id="KW-1185">Reference proteome</keyword>
<protein>
    <submittedName>
        <fullName evidence="1">Uncharacterized protein</fullName>
    </submittedName>
</protein>
<accession>A0ABU6VE13</accession>
<organism evidence="1 2">
    <name type="scientific">Stylosanthes scabra</name>
    <dbReference type="NCBI Taxonomy" id="79078"/>
    <lineage>
        <taxon>Eukaryota</taxon>
        <taxon>Viridiplantae</taxon>
        <taxon>Streptophyta</taxon>
        <taxon>Embryophyta</taxon>
        <taxon>Tracheophyta</taxon>
        <taxon>Spermatophyta</taxon>
        <taxon>Magnoliopsida</taxon>
        <taxon>eudicotyledons</taxon>
        <taxon>Gunneridae</taxon>
        <taxon>Pentapetalae</taxon>
        <taxon>rosids</taxon>
        <taxon>fabids</taxon>
        <taxon>Fabales</taxon>
        <taxon>Fabaceae</taxon>
        <taxon>Papilionoideae</taxon>
        <taxon>50 kb inversion clade</taxon>
        <taxon>dalbergioids sensu lato</taxon>
        <taxon>Dalbergieae</taxon>
        <taxon>Pterocarpus clade</taxon>
        <taxon>Stylosanthes</taxon>
    </lineage>
</organism>
<evidence type="ECO:0000313" key="1">
    <source>
        <dbReference type="EMBL" id="MED6171754.1"/>
    </source>
</evidence>
<dbReference type="EMBL" id="JASCZI010151291">
    <property type="protein sequence ID" value="MED6171754.1"/>
    <property type="molecule type" value="Genomic_DNA"/>
</dbReference>
<evidence type="ECO:0000313" key="2">
    <source>
        <dbReference type="Proteomes" id="UP001341840"/>
    </source>
</evidence>
<sequence length="72" mass="8203">MTYSTLDMLAEECLEIFGRQPEKNDHTGGKLHLSWIEQCRNSERLDIDESIKREGGGWRLLGGHTKAMQPMG</sequence>
<comment type="caution">
    <text evidence="1">The sequence shown here is derived from an EMBL/GenBank/DDBJ whole genome shotgun (WGS) entry which is preliminary data.</text>
</comment>